<evidence type="ECO:0000313" key="3">
    <source>
        <dbReference type="Proteomes" id="UP000054477"/>
    </source>
</evidence>
<name>A0A0C9WY25_9AGAR</name>
<evidence type="ECO:0000313" key="2">
    <source>
        <dbReference type="EMBL" id="KIJ90301.1"/>
    </source>
</evidence>
<keyword evidence="3" id="KW-1185">Reference proteome</keyword>
<reference evidence="3" key="2">
    <citation type="submission" date="2015-01" db="EMBL/GenBank/DDBJ databases">
        <title>Evolutionary Origins and Diversification of the Mycorrhizal Mutualists.</title>
        <authorList>
            <consortium name="DOE Joint Genome Institute"/>
            <consortium name="Mycorrhizal Genomics Consortium"/>
            <person name="Kohler A."/>
            <person name="Kuo A."/>
            <person name="Nagy L.G."/>
            <person name="Floudas D."/>
            <person name="Copeland A."/>
            <person name="Barry K.W."/>
            <person name="Cichocki N."/>
            <person name="Veneault-Fourrey C."/>
            <person name="LaButti K."/>
            <person name="Lindquist E.A."/>
            <person name="Lipzen A."/>
            <person name="Lundell T."/>
            <person name="Morin E."/>
            <person name="Murat C."/>
            <person name="Riley R."/>
            <person name="Ohm R."/>
            <person name="Sun H."/>
            <person name="Tunlid A."/>
            <person name="Henrissat B."/>
            <person name="Grigoriev I.V."/>
            <person name="Hibbett D.S."/>
            <person name="Martin F."/>
        </authorList>
    </citation>
    <scope>NUCLEOTIDE SEQUENCE [LARGE SCALE GENOMIC DNA]</scope>
    <source>
        <strain evidence="3">LaAM-08-1</strain>
    </source>
</reference>
<feature type="signal peptide" evidence="1">
    <location>
        <begin position="1"/>
        <end position="16"/>
    </location>
</feature>
<dbReference type="Proteomes" id="UP000054477">
    <property type="component" value="Unassembled WGS sequence"/>
</dbReference>
<accession>A0A0C9WY25</accession>
<dbReference type="HOGENOM" id="CLU_3092986_0_0_1"/>
<feature type="chain" id="PRO_5002222573" evidence="1">
    <location>
        <begin position="17"/>
        <end position="64"/>
    </location>
</feature>
<proteinExistence type="predicted"/>
<dbReference type="AlphaFoldDB" id="A0A0C9WY25"/>
<sequence length="64" mass="6708">MMVVLCKQNVLLLVAAERFNTKTNSPRVGVGSSPAGLCAGLRKLDASERTYKTSPSALSIEGGL</sequence>
<organism evidence="2 3">
    <name type="scientific">Laccaria amethystina LaAM-08-1</name>
    <dbReference type="NCBI Taxonomy" id="1095629"/>
    <lineage>
        <taxon>Eukaryota</taxon>
        <taxon>Fungi</taxon>
        <taxon>Dikarya</taxon>
        <taxon>Basidiomycota</taxon>
        <taxon>Agaricomycotina</taxon>
        <taxon>Agaricomycetes</taxon>
        <taxon>Agaricomycetidae</taxon>
        <taxon>Agaricales</taxon>
        <taxon>Agaricineae</taxon>
        <taxon>Hydnangiaceae</taxon>
        <taxon>Laccaria</taxon>
    </lineage>
</organism>
<evidence type="ECO:0000256" key="1">
    <source>
        <dbReference type="SAM" id="SignalP"/>
    </source>
</evidence>
<protein>
    <submittedName>
        <fullName evidence="2">Uncharacterized protein</fullName>
    </submittedName>
</protein>
<feature type="non-terminal residue" evidence="2">
    <location>
        <position position="64"/>
    </location>
</feature>
<dbReference type="EMBL" id="KN839221">
    <property type="protein sequence ID" value="KIJ90301.1"/>
    <property type="molecule type" value="Genomic_DNA"/>
</dbReference>
<keyword evidence="1" id="KW-0732">Signal</keyword>
<reference evidence="2 3" key="1">
    <citation type="submission" date="2014-04" db="EMBL/GenBank/DDBJ databases">
        <authorList>
            <consortium name="DOE Joint Genome Institute"/>
            <person name="Kuo A."/>
            <person name="Kohler A."/>
            <person name="Nagy L.G."/>
            <person name="Floudas D."/>
            <person name="Copeland A."/>
            <person name="Barry K.W."/>
            <person name="Cichocki N."/>
            <person name="Veneault-Fourrey C."/>
            <person name="LaButti K."/>
            <person name="Lindquist E.A."/>
            <person name="Lipzen A."/>
            <person name="Lundell T."/>
            <person name="Morin E."/>
            <person name="Murat C."/>
            <person name="Sun H."/>
            <person name="Tunlid A."/>
            <person name="Henrissat B."/>
            <person name="Grigoriev I.V."/>
            <person name="Hibbett D.S."/>
            <person name="Martin F."/>
            <person name="Nordberg H.P."/>
            <person name="Cantor M.N."/>
            <person name="Hua S.X."/>
        </authorList>
    </citation>
    <scope>NUCLEOTIDE SEQUENCE [LARGE SCALE GENOMIC DNA]</scope>
    <source>
        <strain evidence="2 3">LaAM-08-1</strain>
    </source>
</reference>
<gene>
    <name evidence="2" type="ORF">K443DRAFT_686845</name>
</gene>